<feature type="compositionally biased region" description="Polar residues" evidence="1">
    <location>
        <begin position="19"/>
        <end position="28"/>
    </location>
</feature>
<keyword evidence="3" id="KW-1185">Reference proteome</keyword>
<feature type="region of interest" description="Disordered" evidence="1">
    <location>
        <begin position="1"/>
        <end position="35"/>
    </location>
</feature>
<gene>
    <name evidence="2" type="ORF">QQX98_007991</name>
</gene>
<evidence type="ECO:0000313" key="2">
    <source>
        <dbReference type="EMBL" id="KAK7413105.1"/>
    </source>
</evidence>
<organism evidence="2 3">
    <name type="scientific">Neonectria punicea</name>
    <dbReference type="NCBI Taxonomy" id="979145"/>
    <lineage>
        <taxon>Eukaryota</taxon>
        <taxon>Fungi</taxon>
        <taxon>Dikarya</taxon>
        <taxon>Ascomycota</taxon>
        <taxon>Pezizomycotina</taxon>
        <taxon>Sordariomycetes</taxon>
        <taxon>Hypocreomycetidae</taxon>
        <taxon>Hypocreales</taxon>
        <taxon>Nectriaceae</taxon>
        <taxon>Neonectria</taxon>
    </lineage>
</organism>
<dbReference type="EMBL" id="JAZAVJ010000139">
    <property type="protein sequence ID" value="KAK7413105.1"/>
    <property type="molecule type" value="Genomic_DNA"/>
</dbReference>
<evidence type="ECO:0000256" key="1">
    <source>
        <dbReference type="SAM" id="MobiDB-lite"/>
    </source>
</evidence>
<sequence>MKTTSNLADPNAPRLPSRNELQTGQQAEVRSIGSRERQVVKPLETVTIVNNVRAPHAAPLPPTTDNIDPFAFIYDDEKLPVRAVRAWEADVITYDRCSGTKWTLLTKQEESRRIFAYVEKVFYMRNGSLLSSAKED</sequence>
<comment type="caution">
    <text evidence="2">The sequence shown here is derived from an EMBL/GenBank/DDBJ whole genome shotgun (WGS) entry which is preliminary data.</text>
</comment>
<evidence type="ECO:0000313" key="3">
    <source>
        <dbReference type="Proteomes" id="UP001498476"/>
    </source>
</evidence>
<dbReference type="Proteomes" id="UP001498476">
    <property type="component" value="Unassembled WGS sequence"/>
</dbReference>
<proteinExistence type="predicted"/>
<protein>
    <submittedName>
        <fullName evidence="2">Uncharacterized protein</fullName>
    </submittedName>
</protein>
<accession>A0ABR1GWC1</accession>
<reference evidence="2 3" key="1">
    <citation type="journal article" date="2025" name="Microbiol. Resour. Announc.">
        <title>Draft genome sequences for Neonectria magnoliae and Neonectria punicea, canker pathogens of Liriodendron tulipifera and Acer saccharum in West Virginia.</title>
        <authorList>
            <person name="Petronek H.M."/>
            <person name="Kasson M.T."/>
            <person name="Metheny A.M."/>
            <person name="Stauder C.M."/>
            <person name="Lovett B."/>
            <person name="Lynch S.C."/>
            <person name="Garnas J.R."/>
            <person name="Kasson L.R."/>
            <person name="Stajich J.E."/>
        </authorList>
    </citation>
    <scope>NUCLEOTIDE SEQUENCE [LARGE SCALE GENOMIC DNA]</scope>
    <source>
        <strain evidence="2 3">NRRL 64653</strain>
    </source>
</reference>
<name>A0ABR1GWC1_9HYPO</name>